<dbReference type="PANTHER" id="PTHR12048">
    <property type="entry name" value="CCAAT-BINDING FACTOR-RELATED"/>
    <property type="match status" value="1"/>
</dbReference>
<reference evidence="4" key="1">
    <citation type="submission" date="2014-05" db="EMBL/GenBank/DDBJ databases">
        <authorList>
            <person name="Chronopoulou M."/>
        </authorList>
    </citation>
    <scope>NUCLEOTIDE SEQUENCE</scope>
    <source>
        <tissue evidence="4">Whole organism</tissue>
    </source>
</reference>
<name>A0A0K2UWR7_LEPSM</name>
<dbReference type="EMBL" id="HACA01025159">
    <property type="protein sequence ID" value="CDW42520.1"/>
    <property type="molecule type" value="Transcribed_RNA"/>
</dbReference>
<feature type="region of interest" description="Disordered" evidence="2">
    <location>
        <begin position="914"/>
        <end position="965"/>
    </location>
</feature>
<evidence type="ECO:0000256" key="1">
    <source>
        <dbReference type="ARBA" id="ARBA00007797"/>
    </source>
</evidence>
<dbReference type="PANTHER" id="PTHR12048:SF0">
    <property type="entry name" value="CCAAT_ENHANCER-BINDING PROTEIN ZETA"/>
    <property type="match status" value="1"/>
</dbReference>
<feature type="compositionally biased region" description="Acidic residues" evidence="2">
    <location>
        <begin position="19"/>
        <end position="30"/>
    </location>
</feature>
<dbReference type="GO" id="GO:0005634">
    <property type="term" value="C:nucleus"/>
    <property type="evidence" value="ECO:0007669"/>
    <property type="project" value="UniProtKB-ARBA"/>
</dbReference>
<accession>A0A0K2UWR7</accession>
<feature type="region of interest" description="Disordered" evidence="2">
    <location>
        <begin position="820"/>
        <end position="899"/>
    </location>
</feature>
<dbReference type="OrthoDB" id="28947at2759"/>
<dbReference type="Pfam" id="PF03914">
    <property type="entry name" value="CBF"/>
    <property type="match status" value="1"/>
</dbReference>
<organism evidence="4">
    <name type="scientific">Lepeophtheirus salmonis</name>
    <name type="common">Salmon louse</name>
    <name type="synonym">Caligus salmonis</name>
    <dbReference type="NCBI Taxonomy" id="72036"/>
    <lineage>
        <taxon>Eukaryota</taxon>
        <taxon>Metazoa</taxon>
        <taxon>Ecdysozoa</taxon>
        <taxon>Arthropoda</taxon>
        <taxon>Crustacea</taxon>
        <taxon>Multicrustacea</taxon>
        <taxon>Hexanauplia</taxon>
        <taxon>Copepoda</taxon>
        <taxon>Siphonostomatoida</taxon>
        <taxon>Caligidae</taxon>
        <taxon>Lepeophtheirus</taxon>
    </lineage>
</organism>
<feature type="compositionally biased region" description="Basic residues" evidence="2">
    <location>
        <begin position="950"/>
        <end position="965"/>
    </location>
</feature>
<feature type="region of interest" description="Disordered" evidence="2">
    <location>
        <begin position="721"/>
        <end position="740"/>
    </location>
</feature>
<feature type="domain" description="CCAAT-binding factor" evidence="3">
    <location>
        <begin position="493"/>
        <end position="686"/>
    </location>
</feature>
<evidence type="ECO:0000256" key="2">
    <source>
        <dbReference type="SAM" id="MobiDB-lite"/>
    </source>
</evidence>
<protein>
    <submittedName>
        <fullName evidence="4">CCAAT/enhancer binding protein (C/EBP), zeta [Condylura cristata]</fullName>
    </submittedName>
</protein>
<dbReference type="InterPro" id="IPR016024">
    <property type="entry name" value="ARM-type_fold"/>
</dbReference>
<dbReference type="InterPro" id="IPR005612">
    <property type="entry name" value="CCAAT-binding_factor"/>
</dbReference>
<dbReference type="OMA" id="EIWCNDE"/>
<proteinExistence type="inferred from homology"/>
<feature type="compositionally biased region" description="Basic residues" evidence="2">
    <location>
        <begin position="880"/>
        <end position="889"/>
    </location>
</feature>
<feature type="region of interest" description="Disordered" evidence="2">
    <location>
        <begin position="1"/>
        <end position="37"/>
    </location>
</feature>
<evidence type="ECO:0000313" key="4">
    <source>
        <dbReference type="EMBL" id="CDW42520.1"/>
    </source>
</evidence>
<sequence>MNSSKKAKVTKTVPLKHEEEEDGEGEEAMDIDFTGDFKSEEDKKDWVELLKNSGLSNESSKSAPKSKHSKNEEKVVKKVKKSSKNKRKKLNSEEAEPESTTVQEEKEPNAVVNHGNLAFCKLSPPDRKFVLIKQNNVKWYELLNELSTEIVTNPSSSNIKEPLNDYWSDKMLKYATKLHQKEEEVFKNLSLKSGQYSWSEKILSSFNHGGGTLQDKLNVHTVRLQESPVHHFKSLEALIAHVNTKSRRPMNLCMDILTDLFISHLLVPGRKLKPFLKNPFRSIASCASPEKRDRLILLWYFESQLKKYYSSYLIALKEVSMDQIEKTRIDGMSKTLSLLIANPEMENILLEGLVNKLGDPVRSVASRAIYQLSTLLCKHHPAMKVIVVKEVERLLFRNNVNPKAQYYGICFLSQVMLSESKDEEIAKKMIQIYFSFFKSSIHKGEIDSKLMSGLLTGVNRAFPYAKDLMKDSDFEIHVETLYKVVHMSNFNISIQALSLLFQIDADKERYYSAIYKKSLDHDLVGSSKQAIFFNLIFKTLKADPEVIRVKAFVKRLLQCSSTFKPPLACAILFIVSEIIKVRPELQLFSRELANFNMDVFDEEDEERYFDAVETSDGETNYEPEVNEVKENKSSSWVHTKNISSRPKTKEYNPFSRNPLYAGAEMSHLWELNYLNTHYHPSVSLFATNICCNTPISYSGDPLVDFTLIRFLDRFVFRNPKKQSSSSLSNKKHPMAKKDSTTEFVHPEDIEYIQTNESKIPNDELFIYKYLKKRADNKSKDVEEDTWDNDSVTSEEFDRYLDKMATDFGENDDIDFASDLSKEVKKPGKKKKKGDDSFDELEDDDEEESDMESEDQSNSESDSSELDEEGFDIEEEDGPAPKKKSGKKRSMSGVGGDSGFQSLLASAEEFAEMIENDETTLDAGGSQALSNKDNSGLKQLKWESGRSGNRPFKKRKDMIKRKRSKR</sequence>
<comment type="similarity">
    <text evidence="1">Belongs to the CBF/MAK21 family.</text>
</comment>
<feature type="compositionally biased region" description="Basic residues" evidence="2">
    <location>
        <begin position="77"/>
        <end position="89"/>
    </location>
</feature>
<dbReference type="InterPro" id="IPR040155">
    <property type="entry name" value="CEBPZ/Mak21-like"/>
</dbReference>
<feature type="region of interest" description="Disordered" evidence="2">
    <location>
        <begin position="49"/>
        <end position="109"/>
    </location>
</feature>
<dbReference type="AlphaFoldDB" id="A0A0K2UWR7"/>
<feature type="compositionally biased region" description="Acidic residues" evidence="2">
    <location>
        <begin position="836"/>
        <end position="877"/>
    </location>
</feature>
<feature type="compositionally biased region" description="Polar residues" evidence="2">
    <location>
        <begin position="926"/>
        <end position="936"/>
    </location>
</feature>
<gene>
    <name evidence="4" type="primary">CEBPZ</name>
</gene>
<evidence type="ECO:0000259" key="3">
    <source>
        <dbReference type="Pfam" id="PF03914"/>
    </source>
</evidence>
<dbReference type="SUPFAM" id="SSF48371">
    <property type="entry name" value="ARM repeat"/>
    <property type="match status" value="1"/>
</dbReference>